<evidence type="ECO:0000313" key="2">
    <source>
        <dbReference type="Proteomes" id="UP000219636"/>
    </source>
</evidence>
<dbReference type="RefSeq" id="WP_272914313.1">
    <property type="nucleotide sequence ID" value="NZ_OBMQ01000004.1"/>
</dbReference>
<dbReference type="AlphaFoldDB" id="A0A285SDW4"/>
<evidence type="ECO:0000313" key="1">
    <source>
        <dbReference type="EMBL" id="SOC06069.1"/>
    </source>
</evidence>
<reference evidence="2" key="1">
    <citation type="submission" date="2017-08" db="EMBL/GenBank/DDBJ databases">
        <authorList>
            <person name="Varghese N."/>
            <person name="Submissions S."/>
        </authorList>
    </citation>
    <scope>NUCLEOTIDE SEQUENCE [LARGE SCALE GENOMIC DNA]</scope>
    <source>
        <strain evidence="2">JC22</strain>
    </source>
</reference>
<name>A0A285SDW4_9BACL</name>
<proteinExistence type="predicted"/>
<organism evidence="1 2">
    <name type="scientific">Ureibacillus xyleni</name>
    <dbReference type="NCBI Taxonomy" id="614648"/>
    <lineage>
        <taxon>Bacteria</taxon>
        <taxon>Bacillati</taxon>
        <taxon>Bacillota</taxon>
        <taxon>Bacilli</taxon>
        <taxon>Bacillales</taxon>
        <taxon>Caryophanaceae</taxon>
        <taxon>Ureibacillus</taxon>
    </lineage>
</organism>
<sequence length="42" mass="5195">MPDIWLLPNETDRYQKVKVYWDKKKRLDDANFKGKFRSSTIY</sequence>
<dbReference type="Proteomes" id="UP000219636">
    <property type="component" value="Unassembled WGS sequence"/>
</dbReference>
<dbReference type="EMBL" id="OBMQ01000004">
    <property type="protein sequence ID" value="SOC06069.1"/>
    <property type="molecule type" value="Genomic_DNA"/>
</dbReference>
<gene>
    <name evidence="1" type="ORF">SAMN05880501_104177</name>
</gene>
<protein>
    <submittedName>
        <fullName evidence="1">Uncharacterized protein</fullName>
    </submittedName>
</protein>
<accession>A0A285SDW4</accession>
<keyword evidence="2" id="KW-1185">Reference proteome</keyword>